<dbReference type="Proteomes" id="UP000005396">
    <property type="component" value="Unassembled WGS sequence"/>
</dbReference>
<reference evidence="1 2" key="1">
    <citation type="submission" date="2007-08" db="EMBL/GenBank/DDBJ databases">
        <authorList>
            <person name="Fulton L."/>
            <person name="Clifton S."/>
            <person name="Fulton B."/>
            <person name="Xu J."/>
            <person name="Minx P."/>
            <person name="Pepin K.H."/>
            <person name="Johnson M."/>
            <person name="Thiruvilangam P."/>
            <person name="Bhonagiri V."/>
            <person name="Nash W.E."/>
            <person name="Mardis E.R."/>
            <person name="Wilson R.K."/>
        </authorList>
    </citation>
    <scope>NUCLEOTIDE SEQUENCE [LARGE SCALE GENOMIC DNA]</scope>
    <source>
        <strain evidence="2">ATCC BAA-613 / DSM 15670 / CCUG 46953 / JCM 12243 / WAL 16351</strain>
    </source>
</reference>
<protein>
    <submittedName>
        <fullName evidence="1">Uncharacterized protein</fullName>
    </submittedName>
</protein>
<reference evidence="1 2" key="2">
    <citation type="submission" date="2007-09" db="EMBL/GenBank/DDBJ databases">
        <title>Draft genome sequence of Clostridium bolteae (ATCC BAA-613).</title>
        <authorList>
            <person name="Sudarsanam P."/>
            <person name="Ley R."/>
            <person name="Guruge J."/>
            <person name="Turnbaugh P.J."/>
            <person name="Mahowald M."/>
            <person name="Liep D."/>
            <person name="Gordon J."/>
        </authorList>
    </citation>
    <scope>NUCLEOTIDE SEQUENCE [LARGE SCALE GENOMIC DNA]</scope>
    <source>
        <strain evidence="2">ATCC BAA-613 / DSM 15670 / CCUG 46953 / JCM 12243 / WAL 16351</strain>
    </source>
</reference>
<gene>
    <name evidence="1" type="ORF">CLOBOL_02321</name>
</gene>
<dbReference type="RefSeq" id="WP_007036590.1">
    <property type="nucleotide sequence ID" value="NZ_DS480680.1"/>
</dbReference>
<proteinExistence type="predicted"/>
<evidence type="ECO:0000313" key="1">
    <source>
        <dbReference type="EMBL" id="EDP17249.1"/>
    </source>
</evidence>
<comment type="caution">
    <text evidence="1">The sequence shown here is derived from an EMBL/GenBank/DDBJ whole genome shotgun (WGS) entry which is preliminary data.</text>
</comment>
<dbReference type="EMBL" id="ABCC02000023">
    <property type="protein sequence ID" value="EDP17249.1"/>
    <property type="molecule type" value="Genomic_DNA"/>
</dbReference>
<name>A8RNZ2_ENTBW</name>
<sequence length="45" mass="5027">MEAVWQRYGSSMAAVWQMYESNMKEAGRYCGNHPAAAQDSVMAVI</sequence>
<accession>A8RNZ2</accession>
<dbReference type="AlphaFoldDB" id="A8RNZ2"/>
<evidence type="ECO:0000313" key="2">
    <source>
        <dbReference type="Proteomes" id="UP000005396"/>
    </source>
</evidence>
<organism evidence="1 2">
    <name type="scientific">Enterocloster bolteae (strain ATCC BAA-613 / DSM 15670 / CCUG 46953 / JCM 12243 / WAL 16351)</name>
    <name type="common">Clostridium bolteae</name>
    <dbReference type="NCBI Taxonomy" id="411902"/>
    <lineage>
        <taxon>Bacteria</taxon>
        <taxon>Bacillati</taxon>
        <taxon>Bacillota</taxon>
        <taxon>Clostridia</taxon>
        <taxon>Lachnospirales</taxon>
        <taxon>Lachnospiraceae</taxon>
        <taxon>Enterocloster</taxon>
    </lineage>
</organism>
<dbReference type="PaxDb" id="411902-CLOBOL_02321"/>
<dbReference type="HOGENOM" id="CLU_3198005_0_0_9"/>